<dbReference type="InterPro" id="IPR001444">
    <property type="entry name" value="Flag_bb_rod_N"/>
</dbReference>
<organism evidence="9 11">
    <name type="scientific">Lonsdalea iberica</name>
    <dbReference type="NCBI Taxonomy" id="1082703"/>
    <lineage>
        <taxon>Bacteria</taxon>
        <taxon>Pseudomonadati</taxon>
        <taxon>Pseudomonadota</taxon>
        <taxon>Gammaproteobacteria</taxon>
        <taxon>Enterobacterales</taxon>
        <taxon>Pectobacteriaceae</taxon>
        <taxon>Lonsdalea</taxon>
    </lineage>
</organism>
<feature type="domain" description="Flagellar basal body rod protein N-terminal" evidence="8">
    <location>
        <begin position="9"/>
        <end position="39"/>
    </location>
</feature>
<evidence type="ECO:0000313" key="12">
    <source>
        <dbReference type="Proteomes" id="UP000194040"/>
    </source>
</evidence>
<proteinExistence type="inferred from homology"/>
<dbReference type="InterPro" id="IPR019776">
    <property type="entry name" value="Flagellar_basal_body_rod_CS"/>
</dbReference>
<dbReference type="EMBL" id="LUTQ01000054">
    <property type="protein sequence ID" value="OSN07590.1"/>
    <property type="molecule type" value="Genomic_DNA"/>
</dbReference>
<sequence length="137" mass="15227">MLDKLDASFRFQQEALNLRAQRQEVLSANIANADTPGYQARDIDFSSELNKALKQGRASGTSMSLATTSTRHIPASTTSTPDLDLLYRVPDQPALDGNTVDMDRERTNFADNSLRYQTDLTLLNGQIKSMMSVLQDK</sequence>
<protein>
    <recommendedName>
        <fullName evidence="3 6">Flagellar basal body rod protein FlgB</fullName>
    </recommendedName>
</protein>
<evidence type="ECO:0000256" key="5">
    <source>
        <dbReference type="ARBA" id="ARBA00024934"/>
    </source>
</evidence>
<dbReference type="GO" id="GO:0071973">
    <property type="term" value="P:bacterial-type flagellum-dependent cell motility"/>
    <property type="evidence" value="ECO:0007669"/>
    <property type="project" value="InterPro"/>
</dbReference>
<keyword evidence="12" id="KW-1185">Reference proteome</keyword>
<dbReference type="Pfam" id="PF00460">
    <property type="entry name" value="Flg_bb_rod"/>
    <property type="match status" value="1"/>
</dbReference>
<comment type="function">
    <text evidence="5 6">Structural component of flagellum, the bacterial motility apparatus. Part of the rod structure of flagellar basal body.</text>
</comment>
<evidence type="ECO:0000313" key="9">
    <source>
        <dbReference type="EMBL" id="OSN04925.1"/>
    </source>
</evidence>
<comment type="subunit">
    <text evidence="6">The basal body constitutes a major portion of the flagellar organelle and consists of a number of rings mounted on a central rod.</text>
</comment>
<keyword evidence="9" id="KW-0966">Cell projection</keyword>
<accession>A0A1X3RSU2</accession>
<keyword evidence="9" id="KW-0969">Cilium</keyword>
<dbReference type="RefSeq" id="WP_094101943.1">
    <property type="nucleotide sequence ID" value="NZ_LUTP01000027.1"/>
</dbReference>
<dbReference type="EMBL" id="LUTP01000027">
    <property type="protein sequence ID" value="OSN04925.1"/>
    <property type="molecule type" value="Genomic_DNA"/>
</dbReference>
<dbReference type="NCBIfam" id="TIGR01396">
    <property type="entry name" value="FlgB"/>
    <property type="match status" value="1"/>
</dbReference>
<feature type="region of interest" description="Disordered" evidence="7">
    <location>
        <begin position="60"/>
        <end position="79"/>
    </location>
</feature>
<evidence type="ECO:0000256" key="1">
    <source>
        <dbReference type="ARBA" id="ARBA00004117"/>
    </source>
</evidence>
<dbReference type="PANTHER" id="PTHR30435">
    <property type="entry name" value="FLAGELLAR PROTEIN"/>
    <property type="match status" value="1"/>
</dbReference>
<dbReference type="PIRSF" id="PIRSF002889">
    <property type="entry name" value="Rod_FlgB"/>
    <property type="match status" value="1"/>
</dbReference>
<dbReference type="AlphaFoldDB" id="A0A1X3RSU2"/>
<evidence type="ECO:0000256" key="7">
    <source>
        <dbReference type="SAM" id="MobiDB-lite"/>
    </source>
</evidence>
<dbReference type="PROSITE" id="PS00588">
    <property type="entry name" value="FLAGELLA_BB_ROD"/>
    <property type="match status" value="1"/>
</dbReference>
<dbReference type="Proteomes" id="UP000194020">
    <property type="component" value="Unassembled WGS sequence"/>
</dbReference>
<evidence type="ECO:0000256" key="3">
    <source>
        <dbReference type="ARBA" id="ARBA00014376"/>
    </source>
</evidence>
<keyword evidence="9" id="KW-0282">Flagellum</keyword>
<comment type="caution">
    <text evidence="9">The sequence shown here is derived from an EMBL/GenBank/DDBJ whole genome shotgun (WGS) entry which is preliminary data.</text>
</comment>
<comment type="similarity">
    <text evidence="2 6">Belongs to the flagella basal body rod proteins family.</text>
</comment>
<dbReference type="PANTHER" id="PTHR30435:SF12">
    <property type="entry name" value="FLAGELLAR BASAL BODY ROD PROTEIN FLGB"/>
    <property type="match status" value="1"/>
</dbReference>
<dbReference type="InterPro" id="IPR006300">
    <property type="entry name" value="FlgB"/>
</dbReference>
<evidence type="ECO:0000256" key="4">
    <source>
        <dbReference type="ARBA" id="ARBA00023143"/>
    </source>
</evidence>
<dbReference type="Proteomes" id="UP000194040">
    <property type="component" value="Unassembled WGS sequence"/>
</dbReference>
<gene>
    <name evidence="9" type="ORF">AU511_11165</name>
    <name evidence="10" type="ORF">AU512_14205</name>
</gene>
<dbReference type="OrthoDB" id="9788334at2"/>
<dbReference type="GO" id="GO:0030694">
    <property type="term" value="C:bacterial-type flagellum basal body, rod"/>
    <property type="evidence" value="ECO:0007669"/>
    <property type="project" value="InterPro"/>
</dbReference>
<evidence type="ECO:0000259" key="8">
    <source>
        <dbReference type="Pfam" id="PF00460"/>
    </source>
</evidence>
<comment type="subcellular location">
    <subcellularLocation>
        <location evidence="1 6">Bacterial flagellum basal body</location>
    </subcellularLocation>
</comment>
<name>A0A1X3RSU2_9GAMM</name>
<keyword evidence="4 6" id="KW-0975">Bacterial flagellum</keyword>
<evidence type="ECO:0000313" key="11">
    <source>
        <dbReference type="Proteomes" id="UP000194020"/>
    </source>
</evidence>
<evidence type="ECO:0000313" key="10">
    <source>
        <dbReference type="EMBL" id="OSN07590.1"/>
    </source>
</evidence>
<reference evidence="11 12" key="1">
    <citation type="submission" date="2016-02" db="EMBL/GenBank/DDBJ databases">
        <title>Species-wide whole genome sequencing reveals diversity, host range in Lonsdalea quercina.</title>
        <authorList>
            <person name="Li Y."/>
        </authorList>
    </citation>
    <scope>NUCLEOTIDE SEQUENCE [LARGE SCALE GENOMIC DNA]</scope>
    <source>
        <strain evidence="9 11">LMG 26264</strain>
        <strain evidence="10 12">LMG 26265</strain>
    </source>
</reference>
<evidence type="ECO:0000256" key="2">
    <source>
        <dbReference type="ARBA" id="ARBA00009677"/>
    </source>
</evidence>
<evidence type="ECO:0000256" key="6">
    <source>
        <dbReference type="PIRNR" id="PIRNR002889"/>
    </source>
</evidence>